<feature type="signal peptide" evidence="8">
    <location>
        <begin position="1"/>
        <end position="23"/>
    </location>
</feature>
<keyword evidence="6" id="KW-1015">Disulfide bond</keyword>
<comment type="similarity">
    <text evidence="2">Belongs to the plant rapid alkalinization factor (RALF) family.</text>
</comment>
<reference evidence="10" key="2">
    <citation type="submission" date="2025-08" db="UniProtKB">
        <authorList>
            <consortium name="RefSeq"/>
        </authorList>
    </citation>
    <scope>IDENTIFICATION</scope>
</reference>
<proteinExistence type="inferred from homology"/>
<evidence type="ECO:0000256" key="2">
    <source>
        <dbReference type="ARBA" id="ARBA00009178"/>
    </source>
</evidence>
<evidence type="ECO:0000256" key="5">
    <source>
        <dbReference type="ARBA" id="ARBA00022729"/>
    </source>
</evidence>
<dbReference type="PANTHER" id="PTHR33136:SF89">
    <property type="entry name" value="PROTEIN RALF-LIKE 19"/>
    <property type="match status" value="1"/>
</dbReference>
<evidence type="ECO:0000313" key="9">
    <source>
        <dbReference type="Proteomes" id="UP000694861"/>
    </source>
</evidence>
<comment type="subcellular location">
    <subcellularLocation>
        <location evidence="1">Secreted</location>
    </subcellularLocation>
</comment>
<dbReference type="InterPro" id="IPR008801">
    <property type="entry name" value="RALF"/>
</dbReference>
<evidence type="ECO:0000256" key="6">
    <source>
        <dbReference type="ARBA" id="ARBA00023157"/>
    </source>
</evidence>
<dbReference type="Pfam" id="PF05498">
    <property type="entry name" value="RALF"/>
    <property type="match status" value="1"/>
</dbReference>
<evidence type="ECO:0000313" key="10">
    <source>
        <dbReference type="RefSeq" id="XP_008229078.1"/>
    </source>
</evidence>
<protein>
    <submittedName>
        <fullName evidence="10">Rapid alkalinization factor-like</fullName>
    </submittedName>
</protein>
<evidence type="ECO:0000256" key="3">
    <source>
        <dbReference type="ARBA" id="ARBA00022525"/>
    </source>
</evidence>
<evidence type="ECO:0000256" key="8">
    <source>
        <dbReference type="SAM" id="SignalP"/>
    </source>
</evidence>
<evidence type="ECO:0000256" key="7">
    <source>
        <dbReference type="SAM" id="MobiDB-lite"/>
    </source>
</evidence>
<feature type="chain" id="PRO_5047040589" evidence="8">
    <location>
        <begin position="24"/>
        <end position="145"/>
    </location>
</feature>
<keyword evidence="3" id="KW-0964">Secreted</keyword>
<reference evidence="9" key="1">
    <citation type="journal article" date="2012" name="Nat. Commun.">
        <title>The genome of Prunus mume.</title>
        <authorList>
            <person name="Zhang Q."/>
            <person name="Chen W."/>
            <person name="Sun L."/>
            <person name="Zhao F."/>
            <person name="Huang B."/>
            <person name="Yang W."/>
            <person name="Tao Y."/>
            <person name="Wang J."/>
            <person name="Yuan Z."/>
            <person name="Fan G."/>
            <person name="Xing Z."/>
            <person name="Han C."/>
            <person name="Pan H."/>
            <person name="Zhong X."/>
            <person name="Shi W."/>
            <person name="Liang X."/>
            <person name="Du D."/>
            <person name="Sun F."/>
            <person name="Xu Z."/>
            <person name="Hao R."/>
            <person name="Lv T."/>
            <person name="Lv Y."/>
            <person name="Zheng Z."/>
            <person name="Sun M."/>
            <person name="Luo L."/>
            <person name="Cai M."/>
            <person name="Gao Y."/>
            <person name="Wang J."/>
            <person name="Yin Y."/>
            <person name="Xu X."/>
            <person name="Cheng T."/>
            <person name="Wang J."/>
        </authorList>
    </citation>
    <scope>NUCLEOTIDE SEQUENCE [LARGE SCALE GENOMIC DNA]</scope>
</reference>
<feature type="region of interest" description="Disordered" evidence="7">
    <location>
        <begin position="41"/>
        <end position="94"/>
    </location>
</feature>
<keyword evidence="9" id="KW-1185">Reference proteome</keyword>
<evidence type="ECO:0000256" key="1">
    <source>
        <dbReference type="ARBA" id="ARBA00004613"/>
    </source>
</evidence>
<feature type="compositionally biased region" description="Acidic residues" evidence="7">
    <location>
        <begin position="68"/>
        <end position="83"/>
    </location>
</feature>
<accession>A0ABM0NSA3</accession>
<dbReference type="Proteomes" id="UP000694861">
    <property type="component" value="Linkage group LG4"/>
</dbReference>
<organism evidence="9 10">
    <name type="scientific">Prunus mume</name>
    <name type="common">Japanese apricot</name>
    <name type="synonym">Armeniaca mume</name>
    <dbReference type="NCBI Taxonomy" id="102107"/>
    <lineage>
        <taxon>Eukaryota</taxon>
        <taxon>Viridiplantae</taxon>
        <taxon>Streptophyta</taxon>
        <taxon>Embryophyta</taxon>
        <taxon>Tracheophyta</taxon>
        <taxon>Spermatophyta</taxon>
        <taxon>Magnoliopsida</taxon>
        <taxon>eudicotyledons</taxon>
        <taxon>Gunneridae</taxon>
        <taxon>Pentapetalae</taxon>
        <taxon>rosids</taxon>
        <taxon>fabids</taxon>
        <taxon>Rosales</taxon>
        <taxon>Rosaceae</taxon>
        <taxon>Amygdaloideae</taxon>
        <taxon>Amygdaleae</taxon>
        <taxon>Prunus</taxon>
    </lineage>
</organism>
<gene>
    <name evidence="10" type="primary">LOC103328461</name>
</gene>
<dbReference type="GeneID" id="103328461"/>
<sequence>MTNYMTFVVIILLVMALAMVVESTQHTTNMYSRGRATTEFTRVRRDAGDGEGATPRPRACKDSLGEECLNEEEDKEEEEEGEQEGLQTVRAQDEGNTRYISYEALKKDNVPCNRRGSSYYNCGTSGQINPYQRGCTIITNCAREG</sequence>
<keyword evidence="5 8" id="KW-0732">Signal</keyword>
<keyword evidence="4" id="KW-0372">Hormone</keyword>
<name>A0ABM0NSA3_PRUMU</name>
<evidence type="ECO:0000256" key="4">
    <source>
        <dbReference type="ARBA" id="ARBA00022702"/>
    </source>
</evidence>
<dbReference type="RefSeq" id="XP_008229078.1">
    <property type="nucleotide sequence ID" value="XM_008230856.2"/>
</dbReference>
<dbReference type="PANTHER" id="PTHR33136">
    <property type="entry name" value="RAPID ALKALINIZATION FACTOR-LIKE"/>
    <property type="match status" value="1"/>
</dbReference>